<sequence length="67" mass="7118">MPEFTPSQEAQERGGEATQAIAAGARRSSPGLFELVVRELKGLDPAVSDEVILCVYGLAVILSRETS</sequence>
<evidence type="ECO:0000256" key="1">
    <source>
        <dbReference type="SAM" id="MobiDB-lite"/>
    </source>
</evidence>
<protein>
    <submittedName>
        <fullName evidence="2">Uncharacterized protein</fullName>
    </submittedName>
</protein>
<gene>
    <name evidence="2" type="ORF">CA982_17870</name>
</gene>
<dbReference type="Proteomes" id="UP000194632">
    <property type="component" value="Unassembled WGS sequence"/>
</dbReference>
<name>A0A243Q6Z0_9ACTN</name>
<evidence type="ECO:0000313" key="3">
    <source>
        <dbReference type="Proteomes" id="UP000194632"/>
    </source>
</evidence>
<dbReference type="AlphaFoldDB" id="A0A243Q6Z0"/>
<accession>A0A243Q6Z0</accession>
<organism evidence="2 3">
    <name type="scientific">Gordonia lacunae</name>
    <dbReference type="NCBI Taxonomy" id="417102"/>
    <lineage>
        <taxon>Bacteria</taxon>
        <taxon>Bacillati</taxon>
        <taxon>Actinomycetota</taxon>
        <taxon>Actinomycetes</taxon>
        <taxon>Mycobacteriales</taxon>
        <taxon>Gordoniaceae</taxon>
        <taxon>Gordonia</taxon>
    </lineage>
</organism>
<evidence type="ECO:0000313" key="2">
    <source>
        <dbReference type="EMBL" id="OUC77293.1"/>
    </source>
</evidence>
<keyword evidence="3" id="KW-1185">Reference proteome</keyword>
<dbReference type="EMBL" id="NGFO01000022">
    <property type="protein sequence ID" value="OUC77293.1"/>
    <property type="molecule type" value="Genomic_DNA"/>
</dbReference>
<feature type="region of interest" description="Disordered" evidence="1">
    <location>
        <begin position="1"/>
        <end position="23"/>
    </location>
</feature>
<reference evidence="2 3" key="1">
    <citation type="submission" date="2017-05" db="EMBL/GenBank/DDBJ databases">
        <title>Biotechnological potential of actinobacteria isolated from South African environments.</title>
        <authorList>
            <person name="Le Roes-Hill M."/>
            <person name="Prins A."/>
            <person name="Durrell K.A."/>
        </authorList>
    </citation>
    <scope>NUCLEOTIDE SEQUENCE [LARGE SCALE GENOMIC DNA]</scope>
    <source>
        <strain evidence="2">BS2</strain>
    </source>
</reference>
<proteinExistence type="predicted"/>
<comment type="caution">
    <text evidence="2">The sequence shown here is derived from an EMBL/GenBank/DDBJ whole genome shotgun (WGS) entry which is preliminary data.</text>
</comment>